<proteinExistence type="inferred from homology"/>
<dbReference type="RefSeq" id="WP_160958246.1">
    <property type="nucleotide sequence ID" value="NZ_WVUD01000002.1"/>
</dbReference>
<feature type="binding site" evidence="10">
    <location>
        <position position="140"/>
    </location>
    <ligand>
        <name>4-amino-2-methyl-5-(diphosphooxymethyl)pyrimidine</name>
        <dbReference type="ChEBI" id="CHEBI:57841"/>
    </ligand>
</feature>
<feature type="binding site" evidence="10">
    <location>
        <position position="92"/>
    </location>
    <ligand>
        <name>Mg(2+)</name>
        <dbReference type="ChEBI" id="CHEBI:18420"/>
    </ligand>
</feature>
<name>A0A7C9MJ57_9BACT</name>
<dbReference type="UniPathway" id="UPA00060">
    <property type="reaction ID" value="UER00141"/>
</dbReference>
<dbReference type="GO" id="GO:0000287">
    <property type="term" value="F:magnesium ion binding"/>
    <property type="evidence" value="ECO:0007669"/>
    <property type="project" value="UniProtKB-UniRule"/>
</dbReference>
<dbReference type="GO" id="GO:0004789">
    <property type="term" value="F:thiamine-phosphate diphosphorylase activity"/>
    <property type="evidence" value="ECO:0007669"/>
    <property type="project" value="UniProtKB-UniRule"/>
</dbReference>
<feature type="binding site" evidence="10">
    <location>
        <position position="73"/>
    </location>
    <ligand>
        <name>Mg(2+)</name>
        <dbReference type="ChEBI" id="CHEBI:18420"/>
    </ligand>
</feature>
<evidence type="ECO:0000256" key="8">
    <source>
        <dbReference type="ARBA" id="ARBA00047851"/>
    </source>
</evidence>
<dbReference type="EMBL" id="WVUD01000002">
    <property type="protein sequence ID" value="MYL81913.1"/>
    <property type="molecule type" value="Genomic_DNA"/>
</dbReference>
<feature type="binding site" evidence="10">
    <location>
        <begin position="188"/>
        <end position="189"/>
    </location>
    <ligand>
        <name>2-[(2R,5Z)-2-carboxy-4-methylthiazol-5(2H)-ylidene]ethyl phosphate</name>
        <dbReference type="ChEBI" id="CHEBI:62899"/>
    </ligand>
</feature>
<feature type="binding site" evidence="10">
    <location>
        <position position="111"/>
    </location>
    <ligand>
        <name>4-amino-2-methyl-5-(diphosphooxymethyl)pyrimidine</name>
        <dbReference type="ChEBI" id="CHEBI:57841"/>
    </ligand>
</feature>
<dbReference type="InterPro" id="IPR034291">
    <property type="entry name" value="TMP_synthase"/>
</dbReference>
<sequence>MTRSPLDLGLYLVTDRAALLGRDLFYVVGQAVAGGARLVQLREKRACTREFVELARGLVALVRPLGAQLVINDRVDVALAADADGVHVGQDDMHPADVRALLGPHKLIGLSVTGEEEARAARGLPVDYLGAGPVFATTTKADAGEPQGLAGLARMAALAEVPVVGIGAITAANAAAVLAAGASGLAVVSAICAAPDPLAAARELRAIVDAARAGR</sequence>
<dbReference type="NCBIfam" id="TIGR00693">
    <property type="entry name" value="thiE"/>
    <property type="match status" value="1"/>
</dbReference>
<dbReference type="InterPro" id="IPR036206">
    <property type="entry name" value="ThiamineP_synth_sf"/>
</dbReference>
<evidence type="ECO:0000256" key="2">
    <source>
        <dbReference type="ARBA" id="ARBA00005165"/>
    </source>
</evidence>
<feature type="binding site" evidence="10">
    <location>
        <position position="168"/>
    </location>
    <ligand>
        <name>2-[(2R,5Z)-2-carboxy-4-methylthiazol-5(2H)-ylidene]ethyl phosphate</name>
        <dbReference type="ChEBI" id="CHEBI:62899"/>
    </ligand>
</feature>
<evidence type="ECO:0000256" key="7">
    <source>
        <dbReference type="ARBA" id="ARBA00047334"/>
    </source>
</evidence>
<feature type="binding site" evidence="10">
    <location>
        <position position="72"/>
    </location>
    <ligand>
        <name>4-amino-2-methyl-5-(diphosphooxymethyl)pyrimidine</name>
        <dbReference type="ChEBI" id="CHEBI:57841"/>
    </ligand>
</feature>
<keyword evidence="15" id="KW-1185">Reference proteome</keyword>
<comment type="similarity">
    <text evidence="10 11">Belongs to the thiamine-phosphate synthase family.</text>
</comment>
<evidence type="ECO:0000256" key="1">
    <source>
        <dbReference type="ARBA" id="ARBA00003814"/>
    </source>
</evidence>
<keyword evidence="6 10" id="KW-0784">Thiamine biosynthesis</keyword>
<comment type="cofactor">
    <cofactor evidence="10">
        <name>Mg(2+)</name>
        <dbReference type="ChEBI" id="CHEBI:18420"/>
    </cofactor>
    <text evidence="10">Binds 1 Mg(2+) ion per subunit.</text>
</comment>
<dbReference type="FunFam" id="3.20.20.70:FF:000096">
    <property type="entry name" value="Thiamine-phosphate synthase"/>
    <property type="match status" value="1"/>
</dbReference>
<comment type="catalytic activity">
    <reaction evidence="9 10 11">
        <text>2-[(2R,5Z)-2-carboxy-4-methylthiazol-5(2H)-ylidene]ethyl phosphate + 4-amino-2-methyl-5-(diphosphooxymethyl)pyrimidine + 2 H(+) = thiamine phosphate + CO2 + diphosphate</text>
        <dbReference type="Rhea" id="RHEA:47844"/>
        <dbReference type="ChEBI" id="CHEBI:15378"/>
        <dbReference type="ChEBI" id="CHEBI:16526"/>
        <dbReference type="ChEBI" id="CHEBI:33019"/>
        <dbReference type="ChEBI" id="CHEBI:37575"/>
        <dbReference type="ChEBI" id="CHEBI:57841"/>
        <dbReference type="ChEBI" id="CHEBI:62899"/>
        <dbReference type="EC" id="2.5.1.3"/>
    </reaction>
</comment>
<dbReference type="InterPro" id="IPR022998">
    <property type="entry name" value="ThiamineP_synth_TenI"/>
</dbReference>
<evidence type="ECO:0000313" key="14">
    <source>
        <dbReference type="EMBL" id="MYL81913.1"/>
    </source>
</evidence>
<keyword evidence="4 10" id="KW-0479">Metal-binding</keyword>
<dbReference type="EC" id="2.5.1.3" evidence="10"/>
<evidence type="ECO:0000256" key="5">
    <source>
        <dbReference type="ARBA" id="ARBA00022842"/>
    </source>
</evidence>
<evidence type="ECO:0000259" key="13">
    <source>
        <dbReference type="Pfam" id="PF02581"/>
    </source>
</evidence>
<comment type="caution">
    <text evidence="14">The sequence shown here is derived from an EMBL/GenBank/DDBJ whole genome shotgun (WGS) entry which is preliminary data.</text>
</comment>
<dbReference type="Proteomes" id="UP000482487">
    <property type="component" value="Unassembled WGS sequence"/>
</dbReference>
<keyword evidence="3 10" id="KW-0808">Transferase</keyword>
<gene>
    <name evidence="10 14" type="primary">thiE</name>
    <name evidence="14" type="ORF">GTA51_02020</name>
</gene>
<evidence type="ECO:0000256" key="9">
    <source>
        <dbReference type="ARBA" id="ARBA00047883"/>
    </source>
</evidence>
<comment type="catalytic activity">
    <reaction evidence="7 10 11">
        <text>4-methyl-5-(2-phosphooxyethyl)-thiazole + 4-amino-2-methyl-5-(diphosphooxymethyl)pyrimidine + H(+) = thiamine phosphate + diphosphate</text>
        <dbReference type="Rhea" id="RHEA:22328"/>
        <dbReference type="ChEBI" id="CHEBI:15378"/>
        <dbReference type="ChEBI" id="CHEBI:33019"/>
        <dbReference type="ChEBI" id="CHEBI:37575"/>
        <dbReference type="ChEBI" id="CHEBI:57841"/>
        <dbReference type="ChEBI" id="CHEBI:58296"/>
        <dbReference type="EC" id="2.5.1.3"/>
    </reaction>
</comment>
<comment type="pathway">
    <text evidence="2 10 12">Cofactor biosynthesis; thiamine diphosphate biosynthesis; thiamine phosphate from 4-amino-2-methyl-5-diphosphomethylpyrimidine and 4-methyl-5-(2-phosphoethyl)-thiazole: step 1/1.</text>
</comment>
<dbReference type="CDD" id="cd00564">
    <property type="entry name" value="TMP_TenI"/>
    <property type="match status" value="1"/>
</dbReference>
<evidence type="ECO:0000256" key="10">
    <source>
        <dbReference type="HAMAP-Rule" id="MF_00097"/>
    </source>
</evidence>
<accession>A0A7C9MJ57</accession>
<comment type="catalytic activity">
    <reaction evidence="8 10 11">
        <text>2-(2-carboxy-4-methylthiazol-5-yl)ethyl phosphate + 4-amino-2-methyl-5-(diphosphooxymethyl)pyrimidine + 2 H(+) = thiamine phosphate + CO2 + diphosphate</text>
        <dbReference type="Rhea" id="RHEA:47848"/>
        <dbReference type="ChEBI" id="CHEBI:15378"/>
        <dbReference type="ChEBI" id="CHEBI:16526"/>
        <dbReference type="ChEBI" id="CHEBI:33019"/>
        <dbReference type="ChEBI" id="CHEBI:37575"/>
        <dbReference type="ChEBI" id="CHEBI:57841"/>
        <dbReference type="ChEBI" id="CHEBI:62890"/>
        <dbReference type="EC" id="2.5.1.3"/>
    </reaction>
</comment>
<dbReference type="Pfam" id="PF02581">
    <property type="entry name" value="TMP-TENI"/>
    <property type="match status" value="1"/>
</dbReference>
<organism evidence="14 15">
    <name type="scientific">Solidesulfovibrio aerotolerans</name>
    <dbReference type="NCBI Taxonomy" id="295255"/>
    <lineage>
        <taxon>Bacteria</taxon>
        <taxon>Pseudomonadati</taxon>
        <taxon>Thermodesulfobacteriota</taxon>
        <taxon>Desulfovibrionia</taxon>
        <taxon>Desulfovibrionales</taxon>
        <taxon>Desulfovibrionaceae</taxon>
        <taxon>Solidesulfovibrio</taxon>
    </lineage>
</organism>
<comment type="function">
    <text evidence="1 10">Condenses 4-methyl-5-(beta-hydroxyethyl)thiazole monophosphate (THZ-P) and 2-methyl-4-amino-5-hydroxymethyl pyrimidine pyrophosphate (HMP-PP) to form thiamine monophosphate (TMP).</text>
</comment>
<dbReference type="Gene3D" id="3.20.20.70">
    <property type="entry name" value="Aldolase class I"/>
    <property type="match status" value="1"/>
</dbReference>
<feature type="binding site" evidence="10">
    <location>
        <begin position="137"/>
        <end position="139"/>
    </location>
    <ligand>
        <name>2-[(2R,5Z)-2-carboxy-4-methylthiazol-5(2H)-ylidene]ethyl phosphate</name>
        <dbReference type="ChEBI" id="CHEBI:62899"/>
    </ligand>
</feature>
<evidence type="ECO:0000256" key="11">
    <source>
        <dbReference type="RuleBase" id="RU003826"/>
    </source>
</evidence>
<protein>
    <recommendedName>
        <fullName evidence="10">Thiamine-phosphate synthase</fullName>
        <shortName evidence="10">TP synthase</shortName>
        <shortName evidence="10">TPS</shortName>
        <ecNumber evidence="10">2.5.1.3</ecNumber>
    </recommendedName>
    <alternativeName>
        <fullName evidence="10">Thiamine-phosphate pyrophosphorylase</fullName>
        <shortName evidence="10">TMP pyrophosphorylase</shortName>
        <shortName evidence="10">TMP-PPase</shortName>
    </alternativeName>
</protein>
<dbReference type="AlphaFoldDB" id="A0A7C9MJ57"/>
<keyword evidence="5 10" id="KW-0460">Magnesium</keyword>
<dbReference type="InterPro" id="IPR013785">
    <property type="entry name" value="Aldolase_TIM"/>
</dbReference>
<feature type="binding site" evidence="10">
    <location>
        <begin position="40"/>
        <end position="44"/>
    </location>
    <ligand>
        <name>4-amino-2-methyl-5-(diphosphooxymethyl)pyrimidine</name>
        <dbReference type="ChEBI" id="CHEBI:57841"/>
    </ligand>
</feature>
<dbReference type="HAMAP" id="MF_00097">
    <property type="entry name" value="TMP_synthase"/>
    <property type="match status" value="1"/>
</dbReference>
<dbReference type="GO" id="GO:0009229">
    <property type="term" value="P:thiamine diphosphate biosynthetic process"/>
    <property type="evidence" value="ECO:0007669"/>
    <property type="project" value="UniProtKB-UniRule"/>
</dbReference>
<dbReference type="SUPFAM" id="SSF51391">
    <property type="entry name" value="Thiamin phosphate synthase"/>
    <property type="match status" value="1"/>
</dbReference>
<evidence type="ECO:0000256" key="4">
    <source>
        <dbReference type="ARBA" id="ARBA00022723"/>
    </source>
</evidence>
<dbReference type="PANTHER" id="PTHR20857">
    <property type="entry name" value="THIAMINE-PHOSPHATE PYROPHOSPHORYLASE"/>
    <property type="match status" value="1"/>
</dbReference>
<dbReference type="GO" id="GO:0009228">
    <property type="term" value="P:thiamine biosynthetic process"/>
    <property type="evidence" value="ECO:0007669"/>
    <property type="project" value="UniProtKB-KW"/>
</dbReference>
<evidence type="ECO:0000313" key="15">
    <source>
        <dbReference type="Proteomes" id="UP000482487"/>
    </source>
</evidence>
<dbReference type="OrthoDB" id="9810880at2"/>
<reference evidence="14 15" key="1">
    <citation type="submission" date="2020-01" db="EMBL/GenBank/DDBJ databases">
        <title>Genome sequence of Desulfovibrio aerotolerans DSM 16695(T).</title>
        <authorList>
            <person name="Karnachuk O."/>
            <person name="Avakyan M."/>
            <person name="Mardanov A."/>
            <person name="Kadnikov V."/>
            <person name="Ravin N."/>
        </authorList>
    </citation>
    <scope>NUCLEOTIDE SEQUENCE [LARGE SCALE GENOMIC DNA]</scope>
    <source>
        <strain evidence="14 15">DSM 16695</strain>
    </source>
</reference>
<evidence type="ECO:0000256" key="3">
    <source>
        <dbReference type="ARBA" id="ARBA00022679"/>
    </source>
</evidence>
<dbReference type="PANTHER" id="PTHR20857:SF15">
    <property type="entry name" value="THIAMINE-PHOSPHATE SYNTHASE"/>
    <property type="match status" value="1"/>
</dbReference>
<evidence type="ECO:0000256" key="12">
    <source>
        <dbReference type="RuleBase" id="RU004253"/>
    </source>
</evidence>
<dbReference type="GO" id="GO:0005737">
    <property type="term" value="C:cytoplasm"/>
    <property type="evidence" value="ECO:0007669"/>
    <property type="project" value="TreeGrafter"/>
</dbReference>
<feature type="domain" description="Thiamine phosphate synthase/TenI" evidence="13">
    <location>
        <begin position="10"/>
        <end position="191"/>
    </location>
</feature>
<evidence type="ECO:0000256" key="6">
    <source>
        <dbReference type="ARBA" id="ARBA00022977"/>
    </source>
</evidence>